<evidence type="ECO:0000256" key="9">
    <source>
        <dbReference type="ARBA" id="ARBA00031547"/>
    </source>
</evidence>
<name>A0A163E7M1_PHYB8</name>
<gene>
    <name evidence="10" type="ORF">PHYBLDRAFT_180347</name>
</gene>
<keyword evidence="3" id="KW-0808">Transferase</keyword>
<evidence type="ECO:0000256" key="5">
    <source>
        <dbReference type="ARBA" id="ARBA00022723"/>
    </source>
</evidence>
<dbReference type="GO" id="GO:0005524">
    <property type="term" value="F:ATP binding"/>
    <property type="evidence" value="ECO:0007669"/>
    <property type="project" value="UniProtKB-KW"/>
</dbReference>
<evidence type="ECO:0000256" key="7">
    <source>
        <dbReference type="ARBA" id="ARBA00022840"/>
    </source>
</evidence>
<sequence>MYLRAFTARSLESLPIRPSVFTRSLPADSHTSSTTEGSHSESLLRVSRPVHNAVFAYVPPETSPNPKVLAVSSYAVQDLELDPEESKTEAFAHVFAGNKILEGTRPWALCYAGHQFGQFAGQLGDGRAISLFETVSSKGDKFELQLKGAGRTPFSRFGDGLAVLRSSIREFLVSEHMYALGVPTTRSLALTATGKRVYRQDAPPEAKQPERGATVARMAPSWLRFGNFEIFFSRGDMENVRNLADYAIENVLPEEKGTEEGNKYERFFTRVTKRTAKMVAEWQSIGFCHGVMNTDNMSILGLTLDYGPFQILDFYDPENICNHSDHTGMYSFKRQPTVCVLNLFKLSIPLFELIGAGDAADSIVYPIKGRDDLELTSKETLDAYREAGREKVTKILTNDFSDWFMADLTEKMRSKLGFTNSNKDDMDDIVIPLLDWLTEYAVDYHSFFRSLADYPITDAGEDQDTKKALETLSIVTQDPGVLEDSKSQLKTWLSIYRHRLLEEGPEKYGDKRKRMNRVNPRFVLRNWIAQDVVNAFEDLSDEEARGVLDSCLKACVDPFEDNYEDQRIEKWINTGVPEWGVDLKCSCSS</sequence>
<evidence type="ECO:0000256" key="1">
    <source>
        <dbReference type="ARBA" id="ARBA00001946"/>
    </source>
</evidence>
<dbReference type="STRING" id="763407.A0A163E7M1"/>
<dbReference type="Pfam" id="PF02696">
    <property type="entry name" value="SelO"/>
    <property type="match status" value="1"/>
</dbReference>
<protein>
    <recommendedName>
        <fullName evidence="9">Selenoprotein O</fullName>
    </recommendedName>
</protein>
<dbReference type="EMBL" id="KV440975">
    <property type="protein sequence ID" value="OAD77160.1"/>
    <property type="molecule type" value="Genomic_DNA"/>
</dbReference>
<dbReference type="NCBIfam" id="NF000658">
    <property type="entry name" value="PRK00029.1"/>
    <property type="match status" value="1"/>
</dbReference>
<evidence type="ECO:0000256" key="3">
    <source>
        <dbReference type="ARBA" id="ARBA00022679"/>
    </source>
</evidence>
<keyword evidence="8" id="KW-0460">Magnesium</keyword>
<dbReference type="RefSeq" id="XP_018295200.1">
    <property type="nucleotide sequence ID" value="XM_018438300.1"/>
</dbReference>
<dbReference type="OrthoDB" id="10254721at2759"/>
<keyword evidence="6" id="KW-0547">Nucleotide-binding</keyword>
<evidence type="ECO:0000256" key="2">
    <source>
        <dbReference type="ARBA" id="ARBA00009747"/>
    </source>
</evidence>
<keyword evidence="4" id="KW-0548">Nucleotidyltransferase</keyword>
<comment type="similarity">
    <text evidence="2">Belongs to the SELO family.</text>
</comment>
<dbReference type="PANTHER" id="PTHR32057">
    <property type="entry name" value="PROTEIN ADENYLYLTRANSFERASE SELO, MITOCHONDRIAL"/>
    <property type="match status" value="1"/>
</dbReference>
<keyword evidence="5" id="KW-0479">Metal-binding</keyword>
<dbReference type="VEuPathDB" id="FungiDB:PHYBLDRAFT_180347"/>
<evidence type="ECO:0000256" key="8">
    <source>
        <dbReference type="ARBA" id="ARBA00022842"/>
    </source>
</evidence>
<dbReference type="HAMAP" id="MF_00692">
    <property type="entry name" value="SelO"/>
    <property type="match status" value="1"/>
</dbReference>
<dbReference type="GO" id="GO:0005739">
    <property type="term" value="C:mitochondrion"/>
    <property type="evidence" value="ECO:0007669"/>
    <property type="project" value="TreeGrafter"/>
</dbReference>
<dbReference type="FunCoup" id="A0A163E7M1">
    <property type="interactions" value="72"/>
</dbReference>
<evidence type="ECO:0000313" key="10">
    <source>
        <dbReference type="EMBL" id="OAD77160.1"/>
    </source>
</evidence>
<proteinExistence type="inferred from homology"/>
<accession>A0A163E7M1</accession>
<evidence type="ECO:0000313" key="11">
    <source>
        <dbReference type="Proteomes" id="UP000077315"/>
    </source>
</evidence>
<evidence type="ECO:0000256" key="4">
    <source>
        <dbReference type="ARBA" id="ARBA00022695"/>
    </source>
</evidence>
<dbReference type="AlphaFoldDB" id="A0A163E7M1"/>
<dbReference type="PANTHER" id="PTHR32057:SF14">
    <property type="entry name" value="PROTEIN ADENYLYLTRANSFERASE SELO, MITOCHONDRIAL"/>
    <property type="match status" value="1"/>
</dbReference>
<comment type="cofactor">
    <cofactor evidence="1">
        <name>Mg(2+)</name>
        <dbReference type="ChEBI" id="CHEBI:18420"/>
    </cofactor>
</comment>
<dbReference type="InParanoid" id="A0A163E7M1"/>
<organism evidence="10 11">
    <name type="scientific">Phycomyces blakesleeanus (strain ATCC 8743b / DSM 1359 / FGSC 10004 / NBRC 33097 / NRRL 1555)</name>
    <dbReference type="NCBI Taxonomy" id="763407"/>
    <lineage>
        <taxon>Eukaryota</taxon>
        <taxon>Fungi</taxon>
        <taxon>Fungi incertae sedis</taxon>
        <taxon>Mucoromycota</taxon>
        <taxon>Mucoromycotina</taxon>
        <taxon>Mucoromycetes</taxon>
        <taxon>Mucorales</taxon>
        <taxon>Phycomycetaceae</taxon>
        <taxon>Phycomyces</taxon>
    </lineage>
</organism>
<dbReference type="GO" id="GO:0046872">
    <property type="term" value="F:metal ion binding"/>
    <property type="evidence" value="ECO:0007669"/>
    <property type="project" value="UniProtKB-KW"/>
</dbReference>
<reference evidence="11" key="1">
    <citation type="submission" date="2015-06" db="EMBL/GenBank/DDBJ databases">
        <title>Expansion of signal transduction pathways in fungi by whole-genome duplication.</title>
        <authorList>
            <consortium name="DOE Joint Genome Institute"/>
            <person name="Corrochano L.M."/>
            <person name="Kuo A."/>
            <person name="Marcet-Houben M."/>
            <person name="Polaino S."/>
            <person name="Salamov A."/>
            <person name="Villalobos J.M."/>
            <person name="Alvarez M.I."/>
            <person name="Avalos J."/>
            <person name="Benito E.P."/>
            <person name="Benoit I."/>
            <person name="Burger G."/>
            <person name="Camino L.P."/>
            <person name="Canovas D."/>
            <person name="Cerda-Olmedo E."/>
            <person name="Cheng J.-F."/>
            <person name="Dominguez A."/>
            <person name="Elias M."/>
            <person name="Eslava A.P."/>
            <person name="Glaser F."/>
            <person name="Grimwood J."/>
            <person name="Gutierrez G."/>
            <person name="Heitman J."/>
            <person name="Henrissat B."/>
            <person name="Iturriaga E.A."/>
            <person name="Lang B.F."/>
            <person name="Lavin J.L."/>
            <person name="Lee S."/>
            <person name="Li W."/>
            <person name="Lindquist E."/>
            <person name="Lopez-Garcia S."/>
            <person name="Luque E.M."/>
            <person name="Marcos A.T."/>
            <person name="Martin J."/>
            <person name="McCluskey K."/>
            <person name="Medina H.R."/>
            <person name="Miralles-Duran A."/>
            <person name="Miyazaki A."/>
            <person name="Munoz-Torres E."/>
            <person name="Oguiza J.A."/>
            <person name="Ohm R."/>
            <person name="Olmedo M."/>
            <person name="Orejas M."/>
            <person name="Ortiz-Castellanos L."/>
            <person name="Pisabarro A.G."/>
            <person name="Rodriguez-Romero J."/>
            <person name="Ruiz-Herrera J."/>
            <person name="Ruiz-Vazquez R."/>
            <person name="Sanz C."/>
            <person name="Schackwitz W."/>
            <person name="Schmutz J."/>
            <person name="Shahriari M."/>
            <person name="Shelest E."/>
            <person name="Silva-Franco F."/>
            <person name="Soanes D."/>
            <person name="Syed K."/>
            <person name="Tagua V.G."/>
            <person name="Talbot N.J."/>
            <person name="Thon M."/>
            <person name="De vries R.P."/>
            <person name="Wiebenga A."/>
            <person name="Yadav J.S."/>
            <person name="Braun E.L."/>
            <person name="Baker S."/>
            <person name="Garre V."/>
            <person name="Horwitz B."/>
            <person name="Torres-Martinez S."/>
            <person name="Idnurm A."/>
            <person name="Herrera-Estrella A."/>
            <person name="Gabaldon T."/>
            <person name="Grigoriev I.V."/>
        </authorList>
    </citation>
    <scope>NUCLEOTIDE SEQUENCE [LARGE SCALE GENOMIC DNA]</scope>
    <source>
        <strain evidence="11">NRRL 1555(-)</strain>
    </source>
</reference>
<evidence type="ECO:0000256" key="6">
    <source>
        <dbReference type="ARBA" id="ARBA00022741"/>
    </source>
</evidence>
<dbReference type="InterPro" id="IPR003846">
    <property type="entry name" value="SelO"/>
</dbReference>
<keyword evidence="11" id="KW-1185">Reference proteome</keyword>
<keyword evidence="7" id="KW-0067">ATP-binding</keyword>
<dbReference type="Proteomes" id="UP000077315">
    <property type="component" value="Unassembled WGS sequence"/>
</dbReference>
<dbReference type="GeneID" id="28999206"/>
<dbReference type="GO" id="GO:0070733">
    <property type="term" value="F:AMPylase activity"/>
    <property type="evidence" value="ECO:0007669"/>
    <property type="project" value="TreeGrafter"/>
</dbReference>